<gene>
    <name evidence="2" type="ORF">H3N35_14850</name>
</gene>
<protein>
    <submittedName>
        <fullName evidence="2">Uncharacterized protein</fullName>
    </submittedName>
</protein>
<reference evidence="2 3" key="1">
    <citation type="journal article" date="2022" name="Mar. Drugs">
        <title>Bioassay-Guided Fractionation Leads to the Detection of Cholic Acid Generated by the Rare Thalassomonas sp.</title>
        <authorList>
            <person name="Pheiffer F."/>
            <person name="Schneider Y.K."/>
            <person name="Hansen E.H."/>
            <person name="Andersen J.H."/>
            <person name="Isaksson J."/>
            <person name="Busche T."/>
            <person name="R C."/>
            <person name="Kalinowski J."/>
            <person name="Zyl L.V."/>
            <person name="Trindade M."/>
        </authorList>
    </citation>
    <scope>NUCLEOTIDE SEQUENCE [LARGE SCALE GENOMIC DNA]</scope>
    <source>
        <strain evidence="2 3">A5K-61T</strain>
    </source>
</reference>
<keyword evidence="1" id="KW-1133">Transmembrane helix</keyword>
<dbReference type="RefSeq" id="WP_274049565.1">
    <property type="nucleotide sequence ID" value="NZ_CP059693.1"/>
</dbReference>
<keyword evidence="3" id="KW-1185">Reference proteome</keyword>
<organism evidence="2 3">
    <name type="scientific">Thalassomonas haliotis</name>
    <dbReference type="NCBI Taxonomy" id="485448"/>
    <lineage>
        <taxon>Bacteria</taxon>
        <taxon>Pseudomonadati</taxon>
        <taxon>Pseudomonadota</taxon>
        <taxon>Gammaproteobacteria</taxon>
        <taxon>Alteromonadales</taxon>
        <taxon>Colwelliaceae</taxon>
        <taxon>Thalassomonas</taxon>
    </lineage>
</organism>
<feature type="transmembrane region" description="Helical" evidence="1">
    <location>
        <begin position="52"/>
        <end position="79"/>
    </location>
</feature>
<sequence length="122" mass="13511">MKALELLDTVNGPFQAPIQMLEQEMAKIDKQTIANLDTSIQEIQEDAISQSILYPLILGAIAISTSYYILCSIVTPLVLMKNAAQNAAEHSDLKVRVNYEKADEVVLRWKPLIPCSGIFPPP</sequence>
<evidence type="ECO:0000313" key="2">
    <source>
        <dbReference type="EMBL" id="WDE09612.1"/>
    </source>
</evidence>
<accession>A0ABY7V9L8</accession>
<keyword evidence="1" id="KW-0472">Membrane</keyword>
<dbReference type="Proteomes" id="UP001215231">
    <property type="component" value="Chromosome"/>
</dbReference>
<evidence type="ECO:0000256" key="1">
    <source>
        <dbReference type="SAM" id="Phobius"/>
    </source>
</evidence>
<evidence type="ECO:0000313" key="3">
    <source>
        <dbReference type="Proteomes" id="UP001215231"/>
    </source>
</evidence>
<keyword evidence="1" id="KW-0812">Transmembrane</keyword>
<name>A0ABY7V9L8_9GAMM</name>
<dbReference type="EMBL" id="CP059693">
    <property type="protein sequence ID" value="WDE09612.1"/>
    <property type="molecule type" value="Genomic_DNA"/>
</dbReference>
<proteinExistence type="predicted"/>